<keyword evidence="3" id="KW-1185">Reference proteome</keyword>
<protein>
    <submittedName>
        <fullName evidence="2">Methyltransferase domain-containing protein</fullName>
    </submittedName>
</protein>
<keyword evidence="2" id="KW-0808">Transferase</keyword>
<dbReference type="OrthoDB" id="5522265at2"/>
<feature type="domain" description="Methyltransferase" evidence="1">
    <location>
        <begin position="37"/>
        <end position="131"/>
    </location>
</feature>
<dbReference type="GO" id="GO:0032259">
    <property type="term" value="P:methylation"/>
    <property type="evidence" value="ECO:0007669"/>
    <property type="project" value="UniProtKB-KW"/>
</dbReference>
<accession>A0A1M6JUC3</accession>
<dbReference type="AlphaFoldDB" id="A0A1M6JUC3"/>
<dbReference type="InterPro" id="IPR050447">
    <property type="entry name" value="Erg6_SMT_methyltransf"/>
</dbReference>
<gene>
    <name evidence="2" type="ORF">SAMN02745751_02708</name>
</gene>
<dbReference type="EMBL" id="FQZL01000023">
    <property type="protein sequence ID" value="SHJ50281.1"/>
    <property type="molecule type" value="Genomic_DNA"/>
</dbReference>
<dbReference type="Pfam" id="PF13649">
    <property type="entry name" value="Methyltransf_25"/>
    <property type="match status" value="1"/>
</dbReference>
<dbReference type="STRING" id="1121476.SAMN02745751_02708"/>
<dbReference type="PANTHER" id="PTHR44068:SF11">
    <property type="entry name" value="GERANYL DIPHOSPHATE 2-C-METHYLTRANSFERASE"/>
    <property type="match status" value="1"/>
</dbReference>
<dbReference type="PANTHER" id="PTHR44068">
    <property type="entry name" value="ZGC:194242"/>
    <property type="match status" value="1"/>
</dbReference>
<name>A0A1M6JUC3_9FIRM</name>
<dbReference type="InterPro" id="IPR029063">
    <property type="entry name" value="SAM-dependent_MTases_sf"/>
</dbReference>
<sequence length="224" mass="25791">MNRNICEGIDVDGIRSSFLAYTRRAFGLLPHIESPKILDIGCGSGVPTMELARLSKGYVTGMDINRLQLEKLKTKVRKEGLGGRVKVMECSMLGMDFEDESFDIIWAEGSISAVGFERGIRDWRRLIKKDGYLVVHDALLGLESKLESIVEAGYELIDHFTVEREIWMNEYLLPLKESLAEYDRCCEPDIEKSEEISRYRREIEDFERHPELNESVFFIMKKIG</sequence>
<dbReference type="Proteomes" id="UP000184052">
    <property type="component" value="Unassembled WGS sequence"/>
</dbReference>
<reference evidence="2 3" key="1">
    <citation type="submission" date="2016-11" db="EMBL/GenBank/DDBJ databases">
        <authorList>
            <person name="Jaros S."/>
            <person name="Januszkiewicz K."/>
            <person name="Wedrychowicz H."/>
        </authorList>
    </citation>
    <scope>NUCLEOTIDE SEQUENCE [LARGE SCALE GENOMIC DNA]</scope>
    <source>
        <strain evidence="2 3">DSM 17477</strain>
    </source>
</reference>
<dbReference type="CDD" id="cd02440">
    <property type="entry name" value="AdoMet_MTases"/>
    <property type="match status" value="1"/>
</dbReference>
<dbReference type="GO" id="GO:0008168">
    <property type="term" value="F:methyltransferase activity"/>
    <property type="evidence" value="ECO:0007669"/>
    <property type="project" value="UniProtKB-KW"/>
</dbReference>
<dbReference type="RefSeq" id="WP_073050104.1">
    <property type="nucleotide sequence ID" value="NZ_FQZL01000023.1"/>
</dbReference>
<keyword evidence="2" id="KW-0489">Methyltransferase</keyword>
<proteinExistence type="predicted"/>
<dbReference type="Gene3D" id="3.40.50.150">
    <property type="entry name" value="Vaccinia Virus protein VP39"/>
    <property type="match status" value="1"/>
</dbReference>
<evidence type="ECO:0000259" key="1">
    <source>
        <dbReference type="Pfam" id="PF13649"/>
    </source>
</evidence>
<dbReference type="InterPro" id="IPR041698">
    <property type="entry name" value="Methyltransf_25"/>
</dbReference>
<evidence type="ECO:0000313" key="3">
    <source>
        <dbReference type="Proteomes" id="UP000184052"/>
    </source>
</evidence>
<evidence type="ECO:0000313" key="2">
    <source>
        <dbReference type="EMBL" id="SHJ50281.1"/>
    </source>
</evidence>
<dbReference type="SUPFAM" id="SSF53335">
    <property type="entry name" value="S-adenosyl-L-methionine-dependent methyltransferases"/>
    <property type="match status" value="1"/>
</dbReference>
<organism evidence="2 3">
    <name type="scientific">Dethiosulfatibacter aminovorans DSM 17477</name>
    <dbReference type="NCBI Taxonomy" id="1121476"/>
    <lineage>
        <taxon>Bacteria</taxon>
        <taxon>Bacillati</taxon>
        <taxon>Bacillota</taxon>
        <taxon>Tissierellia</taxon>
        <taxon>Dethiosulfatibacter</taxon>
    </lineage>
</organism>